<sequence length="171" mass="19458">MIRKQVSGSVKPRNGIVVKSSKSNKTVVIKKIMPIVEEGLYNAKVIDVEIVEPKMTKQGLTGRTRVGFRLEDGREIYSNLLLMWNKNYPAYQLITNVLGTFEDVDLDDLIGAEVRIEVKHNVTNDGVFANVVSVYSIDGLEKDEDYTESDNLEEYEDNKEFDQNAYDEIEC</sequence>
<reference evidence="1 2" key="1">
    <citation type="submission" date="2020-04" db="EMBL/GenBank/DDBJ databases">
        <authorList>
            <person name="Hitch T.C.A."/>
            <person name="Wylensek D."/>
            <person name="Clavel T."/>
        </authorList>
    </citation>
    <scope>NUCLEOTIDE SEQUENCE [LARGE SCALE GENOMIC DNA]</scope>
    <source>
        <strain evidence="1 2">WB01_NA02</strain>
    </source>
</reference>
<organism evidence="1 2">
    <name type="scientific">Clostridium beijerinckii</name>
    <name type="common">Clostridium MP</name>
    <dbReference type="NCBI Taxonomy" id="1520"/>
    <lineage>
        <taxon>Bacteria</taxon>
        <taxon>Bacillati</taxon>
        <taxon>Bacillota</taxon>
        <taxon>Clostridia</taxon>
        <taxon>Eubacteriales</taxon>
        <taxon>Clostridiaceae</taxon>
        <taxon>Clostridium</taxon>
    </lineage>
</organism>
<dbReference type="AlphaFoldDB" id="A0A7X9XRD1"/>
<evidence type="ECO:0000313" key="1">
    <source>
        <dbReference type="EMBL" id="NMF07323.1"/>
    </source>
</evidence>
<proteinExistence type="predicted"/>
<evidence type="ECO:0000313" key="2">
    <source>
        <dbReference type="Proteomes" id="UP000587880"/>
    </source>
</evidence>
<dbReference type="Proteomes" id="UP000587880">
    <property type="component" value="Unassembled WGS sequence"/>
</dbReference>
<comment type="caution">
    <text evidence="1">The sequence shown here is derived from an EMBL/GenBank/DDBJ whole genome shotgun (WGS) entry which is preliminary data.</text>
</comment>
<dbReference type="EMBL" id="JABAGD010000056">
    <property type="protein sequence ID" value="NMF07323.1"/>
    <property type="molecule type" value="Genomic_DNA"/>
</dbReference>
<dbReference type="RefSeq" id="WP_168983141.1">
    <property type="nucleotide sequence ID" value="NZ_JABAGD010000056.1"/>
</dbReference>
<accession>A0A7X9XRD1</accession>
<protein>
    <submittedName>
        <fullName evidence="1">Uncharacterized protein</fullName>
    </submittedName>
</protein>
<gene>
    <name evidence="1" type="ORF">HF849_21780</name>
</gene>
<name>A0A7X9XRD1_CLOBE</name>